<keyword evidence="1" id="KW-0812">Transmembrane</keyword>
<keyword evidence="1" id="KW-1133">Transmembrane helix</keyword>
<dbReference type="AlphaFoldDB" id="A0A939G010"/>
<accession>A0A939G010</accession>
<name>A0A939G010_9BACT</name>
<gene>
    <name evidence="2" type="ORF">J2I48_00100</name>
</gene>
<feature type="transmembrane region" description="Helical" evidence="1">
    <location>
        <begin position="112"/>
        <end position="129"/>
    </location>
</feature>
<evidence type="ECO:0000313" key="3">
    <source>
        <dbReference type="Proteomes" id="UP000664795"/>
    </source>
</evidence>
<dbReference type="Proteomes" id="UP000664795">
    <property type="component" value="Unassembled WGS sequence"/>
</dbReference>
<evidence type="ECO:0000313" key="2">
    <source>
        <dbReference type="EMBL" id="MBO0929371.1"/>
    </source>
</evidence>
<dbReference type="RefSeq" id="WP_207333344.1">
    <property type="nucleotide sequence ID" value="NZ_JAFMYU010000001.1"/>
</dbReference>
<organism evidence="2 3">
    <name type="scientific">Fibrella aquatilis</name>
    <dbReference type="NCBI Taxonomy" id="2817059"/>
    <lineage>
        <taxon>Bacteria</taxon>
        <taxon>Pseudomonadati</taxon>
        <taxon>Bacteroidota</taxon>
        <taxon>Cytophagia</taxon>
        <taxon>Cytophagales</taxon>
        <taxon>Spirosomataceae</taxon>
        <taxon>Fibrella</taxon>
    </lineage>
</organism>
<keyword evidence="1" id="KW-0472">Membrane</keyword>
<sequence>MAKTSQLVTLFLDDNPVPFAAYAPPIKLDIDTTRLTDGLHALKIVARSSDGREGVQHISFTVRNGPAISVIGIAEGDTVSDVIPLTVNAYGSERTDSFVVVASETPKAIPSWVWALVIAFLGWGAYYFYSSLFMST</sequence>
<reference evidence="2 3" key="1">
    <citation type="submission" date="2021-03" db="EMBL/GenBank/DDBJ databases">
        <title>Fibrella sp. HMF5036 genome sequencing and assembly.</title>
        <authorList>
            <person name="Kang H."/>
            <person name="Kim H."/>
            <person name="Bae S."/>
            <person name="Joh K."/>
        </authorList>
    </citation>
    <scope>NUCLEOTIDE SEQUENCE [LARGE SCALE GENOMIC DNA]</scope>
    <source>
        <strain evidence="2 3">HMF5036</strain>
    </source>
</reference>
<protein>
    <submittedName>
        <fullName evidence="2">Cytochrome C</fullName>
    </submittedName>
</protein>
<comment type="caution">
    <text evidence="2">The sequence shown here is derived from an EMBL/GenBank/DDBJ whole genome shotgun (WGS) entry which is preliminary data.</text>
</comment>
<dbReference type="EMBL" id="JAFMYU010000001">
    <property type="protein sequence ID" value="MBO0929371.1"/>
    <property type="molecule type" value="Genomic_DNA"/>
</dbReference>
<proteinExistence type="predicted"/>
<evidence type="ECO:0000256" key="1">
    <source>
        <dbReference type="SAM" id="Phobius"/>
    </source>
</evidence>
<keyword evidence="3" id="KW-1185">Reference proteome</keyword>